<dbReference type="Gene3D" id="3.30.565.10">
    <property type="entry name" value="Histidine kinase-like ATPase, C-terminal domain"/>
    <property type="match status" value="1"/>
</dbReference>
<dbReference type="CDD" id="cd00082">
    <property type="entry name" value="HisKA"/>
    <property type="match status" value="1"/>
</dbReference>
<keyword evidence="8" id="KW-0418">Kinase</keyword>
<dbReference type="EMBL" id="JACRTJ010000025">
    <property type="protein sequence ID" value="MBC8599803.1"/>
    <property type="molecule type" value="Genomic_DNA"/>
</dbReference>
<evidence type="ECO:0000256" key="4">
    <source>
        <dbReference type="ARBA" id="ARBA00022553"/>
    </source>
</evidence>
<comment type="caution">
    <text evidence="15">The sequence shown here is derived from an EMBL/GenBank/DDBJ whole genome shotgun (WGS) entry which is preliminary data.</text>
</comment>
<gene>
    <name evidence="15" type="ORF">H8708_11300</name>
</gene>
<dbReference type="InterPro" id="IPR038318">
    <property type="entry name" value="KdpD_sf"/>
</dbReference>
<evidence type="ECO:0000256" key="10">
    <source>
        <dbReference type="ARBA" id="ARBA00022989"/>
    </source>
</evidence>
<evidence type="ECO:0000313" key="16">
    <source>
        <dbReference type="Proteomes" id="UP000647491"/>
    </source>
</evidence>
<dbReference type="RefSeq" id="WP_022273053.1">
    <property type="nucleotide sequence ID" value="NZ_JACRTJ010000025.1"/>
</dbReference>
<evidence type="ECO:0000256" key="5">
    <source>
        <dbReference type="ARBA" id="ARBA00022679"/>
    </source>
</evidence>
<dbReference type="InterPro" id="IPR003594">
    <property type="entry name" value="HATPase_dom"/>
</dbReference>
<accession>A0ABR7NV13</accession>
<keyword evidence="4" id="KW-0597">Phosphoprotein</keyword>
<name>A0ABR7NV13_9FIRM</name>
<evidence type="ECO:0000256" key="11">
    <source>
        <dbReference type="ARBA" id="ARBA00023012"/>
    </source>
</evidence>
<feature type="transmembrane region" description="Helical" evidence="13">
    <location>
        <begin position="59"/>
        <end position="78"/>
    </location>
</feature>
<dbReference type="InterPro" id="IPR025201">
    <property type="entry name" value="KdpD_TM"/>
</dbReference>
<dbReference type="EC" id="2.7.13.3" evidence="3"/>
<evidence type="ECO:0000256" key="3">
    <source>
        <dbReference type="ARBA" id="ARBA00012438"/>
    </source>
</evidence>
<comment type="subcellular location">
    <subcellularLocation>
        <location evidence="2">Membrane</location>
        <topology evidence="2">Multi-pass membrane protein</topology>
    </subcellularLocation>
</comment>
<organism evidence="15 16">
    <name type="scientific">Enterocloster hominis</name>
    <name type="common">ex Liu et al. 2021</name>
    <dbReference type="NCBI Taxonomy" id="2763663"/>
    <lineage>
        <taxon>Bacteria</taxon>
        <taxon>Bacillati</taxon>
        <taxon>Bacillota</taxon>
        <taxon>Clostridia</taxon>
        <taxon>Lachnospirales</taxon>
        <taxon>Lachnospiraceae</taxon>
        <taxon>Enterocloster</taxon>
    </lineage>
</organism>
<dbReference type="InterPro" id="IPR036890">
    <property type="entry name" value="HATPase_C_sf"/>
</dbReference>
<feature type="transmembrane region" description="Helical" evidence="13">
    <location>
        <begin position="12"/>
        <end position="30"/>
    </location>
</feature>
<dbReference type="SUPFAM" id="SSF47384">
    <property type="entry name" value="Homodimeric domain of signal transducing histidine kinase"/>
    <property type="match status" value="1"/>
</dbReference>
<dbReference type="InterPro" id="IPR004358">
    <property type="entry name" value="Sig_transdc_His_kin-like_C"/>
</dbReference>
<keyword evidence="6 13" id="KW-0812">Transmembrane</keyword>
<dbReference type="Gene3D" id="1.20.120.620">
    <property type="entry name" value="Backbone structure of the membrane domain of e. Coli histidine kinase receptor kdpd"/>
    <property type="match status" value="1"/>
</dbReference>
<evidence type="ECO:0000256" key="2">
    <source>
        <dbReference type="ARBA" id="ARBA00004141"/>
    </source>
</evidence>
<evidence type="ECO:0000313" key="15">
    <source>
        <dbReference type="EMBL" id="MBC8599803.1"/>
    </source>
</evidence>
<protein>
    <recommendedName>
        <fullName evidence="3">histidine kinase</fullName>
        <ecNumber evidence="3">2.7.13.3</ecNumber>
    </recommendedName>
</protein>
<dbReference type="Pfam" id="PF13493">
    <property type="entry name" value="DUF4118"/>
    <property type="match status" value="1"/>
</dbReference>
<dbReference type="InterPro" id="IPR052023">
    <property type="entry name" value="Histidine_kinase_KdpD"/>
</dbReference>
<dbReference type="Pfam" id="PF02518">
    <property type="entry name" value="HATPase_c"/>
    <property type="match status" value="1"/>
</dbReference>
<evidence type="ECO:0000256" key="13">
    <source>
        <dbReference type="SAM" id="Phobius"/>
    </source>
</evidence>
<proteinExistence type="predicted"/>
<dbReference type="Proteomes" id="UP000647491">
    <property type="component" value="Unassembled WGS sequence"/>
</dbReference>
<feature type="domain" description="Histidine kinase" evidence="14">
    <location>
        <begin position="130"/>
        <end position="350"/>
    </location>
</feature>
<evidence type="ECO:0000256" key="1">
    <source>
        <dbReference type="ARBA" id="ARBA00000085"/>
    </source>
</evidence>
<evidence type="ECO:0000256" key="8">
    <source>
        <dbReference type="ARBA" id="ARBA00022777"/>
    </source>
</evidence>
<keyword evidence="7" id="KW-0547">Nucleotide-binding</keyword>
<dbReference type="SMART" id="SM00387">
    <property type="entry name" value="HATPase_c"/>
    <property type="match status" value="1"/>
</dbReference>
<evidence type="ECO:0000259" key="14">
    <source>
        <dbReference type="PROSITE" id="PS50109"/>
    </source>
</evidence>
<dbReference type="PANTHER" id="PTHR45569">
    <property type="entry name" value="SENSOR PROTEIN KDPD"/>
    <property type="match status" value="1"/>
</dbReference>
<sequence>MKQHTVIKNSLITAGILGAATGFCFLIQEAAESDTHVPLLFVLAVLFISRFTDGYIYGIVASMIAVVGVNYVFTYPYFAIDFTITGYPVTFIAMLAVACSVSALTTQIKKQEQIRLEAEKEKMRGNLLRAVSHDIRTPLTSIMGAASVVLENYGELSDEKRMDFLKDIREESQWLIQIVENLLSITRIGDNGGSASIDKQEEMVEEIVGSAVLKFRKRYPDVEVAVRLPEDPLLVPMDGILIEQVLVNLMENSVLHGKHTSKVEVSAEEEKDRVVFYVDDDGAGIRPSALPKLFEGTFRQGDEESCDSRRNMGIGLSVCMSIIRAHQGDMKAENRKEGGARLSFWLPMERGTDQWR</sequence>
<keyword evidence="12 13" id="KW-0472">Membrane</keyword>
<dbReference type="Gene3D" id="1.10.287.130">
    <property type="match status" value="1"/>
</dbReference>
<dbReference type="InterPro" id="IPR003661">
    <property type="entry name" value="HisK_dim/P_dom"/>
</dbReference>
<dbReference type="PROSITE" id="PS50109">
    <property type="entry name" value="HIS_KIN"/>
    <property type="match status" value="1"/>
</dbReference>
<keyword evidence="16" id="KW-1185">Reference proteome</keyword>
<keyword evidence="11" id="KW-0902">Two-component regulatory system</keyword>
<dbReference type="Pfam" id="PF00512">
    <property type="entry name" value="HisKA"/>
    <property type="match status" value="1"/>
</dbReference>
<evidence type="ECO:0000256" key="9">
    <source>
        <dbReference type="ARBA" id="ARBA00022840"/>
    </source>
</evidence>
<evidence type="ECO:0000256" key="6">
    <source>
        <dbReference type="ARBA" id="ARBA00022692"/>
    </source>
</evidence>
<keyword evidence="9" id="KW-0067">ATP-binding</keyword>
<dbReference type="InterPro" id="IPR036097">
    <property type="entry name" value="HisK_dim/P_sf"/>
</dbReference>
<feature type="transmembrane region" description="Helical" evidence="13">
    <location>
        <begin position="84"/>
        <end position="105"/>
    </location>
</feature>
<comment type="catalytic activity">
    <reaction evidence="1">
        <text>ATP + protein L-histidine = ADP + protein N-phospho-L-histidine.</text>
        <dbReference type="EC" id="2.7.13.3"/>
    </reaction>
</comment>
<evidence type="ECO:0000256" key="12">
    <source>
        <dbReference type="ARBA" id="ARBA00023136"/>
    </source>
</evidence>
<dbReference type="InterPro" id="IPR005467">
    <property type="entry name" value="His_kinase_dom"/>
</dbReference>
<keyword evidence="10 13" id="KW-1133">Transmembrane helix</keyword>
<keyword evidence="5" id="KW-0808">Transferase</keyword>
<dbReference type="PRINTS" id="PR00344">
    <property type="entry name" value="BCTRLSENSOR"/>
</dbReference>
<dbReference type="PANTHER" id="PTHR45569:SF1">
    <property type="entry name" value="SENSOR PROTEIN KDPD"/>
    <property type="match status" value="1"/>
</dbReference>
<dbReference type="SMART" id="SM00388">
    <property type="entry name" value="HisKA"/>
    <property type="match status" value="1"/>
</dbReference>
<evidence type="ECO:0000256" key="7">
    <source>
        <dbReference type="ARBA" id="ARBA00022741"/>
    </source>
</evidence>
<dbReference type="SUPFAM" id="SSF55874">
    <property type="entry name" value="ATPase domain of HSP90 chaperone/DNA topoisomerase II/histidine kinase"/>
    <property type="match status" value="1"/>
</dbReference>
<reference evidence="15 16" key="1">
    <citation type="submission" date="2020-08" db="EMBL/GenBank/DDBJ databases">
        <title>Genome public.</title>
        <authorList>
            <person name="Liu C."/>
            <person name="Sun Q."/>
        </authorList>
    </citation>
    <scope>NUCLEOTIDE SEQUENCE [LARGE SCALE GENOMIC DNA]</scope>
    <source>
        <strain evidence="15 16">BX10</strain>
    </source>
</reference>